<dbReference type="STRING" id="29542.A6070_02505"/>
<feature type="domain" description="Double zinc ribbon" evidence="3">
    <location>
        <begin position="13"/>
        <end position="73"/>
    </location>
</feature>
<sequence>MLADLCTGLKGLFDLLLPACCPLCGVLLAGGASQGFCPDCLEGFRPLDRSHCPRCALPYPAPSGSNHLCESCLRQDPPFVWTRCLGLYEQTLRAAVHRFKFQNAVHLDRPLARLLAASLEDVPRGFRPDVLVAVPLHRRRLQARTYNHSLLLARELGRLWKIPAPGRLLRRVRPTLPQQGLSAKLRRRNLRGAFALTRPLEGERILLVDDVLTTGATARECAATLLAGGASRVAVAVLARARLHQLL</sequence>
<dbReference type="KEGG" id="pace:A6070_02505"/>
<dbReference type="EMBL" id="CP015518">
    <property type="protein sequence ID" value="APG25055.1"/>
    <property type="molecule type" value="Genomic_DNA"/>
</dbReference>
<evidence type="ECO:0000313" key="5">
    <source>
        <dbReference type="Proteomes" id="UP000182264"/>
    </source>
</evidence>
<feature type="domain" description="Phosphoribosyltransferase" evidence="2">
    <location>
        <begin position="196"/>
        <end position="241"/>
    </location>
</feature>
<dbReference type="Proteomes" id="UP000182264">
    <property type="component" value="Chromosome"/>
</dbReference>
<evidence type="ECO:0008006" key="6">
    <source>
        <dbReference type="Google" id="ProtNLM"/>
    </source>
</evidence>
<reference evidence="4 5" key="1">
    <citation type="journal article" date="2017" name="Genome Announc.">
        <title>Complete Genome Sequences of Two Acetylene-Fermenting Pelobacter acetylenicus Strains.</title>
        <authorList>
            <person name="Sutton J.M."/>
            <person name="Baesman S.M."/>
            <person name="Fierst J.L."/>
            <person name="Poret-Peterson A.T."/>
            <person name="Oremland R.S."/>
            <person name="Dunlap D.S."/>
            <person name="Akob D.M."/>
        </authorList>
    </citation>
    <scope>NUCLEOTIDE SEQUENCE [LARGE SCALE GENOMIC DNA]</scope>
    <source>
        <strain evidence="4 5">DSM 3247</strain>
    </source>
</reference>
<dbReference type="Gene3D" id="3.40.50.2020">
    <property type="match status" value="1"/>
</dbReference>
<dbReference type="InterPro" id="IPR051910">
    <property type="entry name" value="ComF/GntX_DNA_util-trans"/>
</dbReference>
<protein>
    <recommendedName>
        <fullName evidence="6">ComF family protein</fullName>
    </recommendedName>
</protein>
<keyword evidence="5" id="KW-1185">Reference proteome</keyword>
<evidence type="ECO:0000313" key="4">
    <source>
        <dbReference type="EMBL" id="APG25055.1"/>
    </source>
</evidence>
<evidence type="ECO:0000259" key="2">
    <source>
        <dbReference type="Pfam" id="PF00156"/>
    </source>
</evidence>
<dbReference type="PANTHER" id="PTHR47505:SF1">
    <property type="entry name" value="DNA UTILIZATION PROTEIN YHGH"/>
    <property type="match status" value="1"/>
</dbReference>
<dbReference type="CDD" id="cd06223">
    <property type="entry name" value="PRTases_typeI"/>
    <property type="match status" value="1"/>
</dbReference>
<dbReference type="SUPFAM" id="SSF53271">
    <property type="entry name" value="PRTase-like"/>
    <property type="match status" value="1"/>
</dbReference>
<dbReference type="RefSeq" id="WP_072286906.1">
    <property type="nucleotide sequence ID" value="NZ_CP015455.1"/>
</dbReference>
<dbReference type="PANTHER" id="PTHR47505">
    <property type="entry name" value="DNA UTILIZATION PROTEIN YHGH"/>
    <property type="match status" value="1"/>
</dbReference>
<evidence type="ECO:0000256" key="1">
    <source>
        <dbReference type="ARBA" id="ARBA00008007"/>
    </source>
</evidence>
<evidence type="ECO:0000259" key="3">
    <source>
        <dbReference type="Pfam" id="PF18912"/>
    </source>
</evidence>
<dbReference type="AlphaFoldDB" id="A0A1L3GGS2"/>
<dbReference type="Pfam" id="PF18912">
    <property type="entry name" value="DZR_2"/>
    <property type="match status" value="1"/>
</dbReference>
<dbReference type="OrthoDB" id="9779910at2"/>
<dbReference type="InterPro" id="IPR044005">
    <property type="entry name" value="DZR_2"/>
</dbReference>
<dbReference type="InterPro" id="IPR029057">
    <property type="entry name" value="PRTase-like"/>
</dbReference>
<proteinExistence type="inferred from homology"/>
<comment type="similarity">
    <text evidence="1">Belongs to the ComF/GntX family.</text>
</comment>
<accession>A0A1L3GGS2</accession>
<name>A0A1L3GGS2_SYNAC</name>
<gene>
    <name evidence="4" type="ORF">A7E75_08535</name>
</gene>
<dbReference type="InterPro" id="IPR000836">
    <property type="entry name" value="PRTase_dom"/>
</dbReference>
<organism evidence="4 5">
    <name type="scientific">Syntrophotalea acetylenica</name>
    <name type="common">Pelobacter acetylenicus</name>
    <dbReference type="NCBI Taxonomy" id="29542"/>
    <lineage>
        <taxon>Bacteria</taxon>
        <taxon>Pseudomonadati</taxon>
        <taxon>Thermodesulfobacteriota</taxon>
        <taxon>Desulfuromonadia</taxon>
        <taxon>Desulfuromonadales</taxon>
        <taxon>Syntrophotaleaceae</taxon>
        <taxon>Syntrophotalea</taxon>
    </lineage>
</organism>
<dbReference type="Pfam" id="PF00156">
    <property type="entry name" value="Pribosyltran"/>
    <property type="match status" value="1"/>
</dbReference>